<comment type="similarity">
    <text evidence="1 9">Belongs to the glycosyl hydrolase 43 family.</text>
</comment>
<dbReference type="GO" id="GO:0004553">
    <property type="term" value="F:hydrolase activity, hydrolyzing O-glycosyl compounds"/>
    <property type="evidence" value="ECO:0007669"/>
    <property type="project" value="InterPro"/>
</dbReference>
<organism evidence="11 12">
    <name type="scientific">Mangrovibacterium marinum</name>
    <dbReference type="NCBI Taxonomy" id="1639118"/>
    <lineage>
        <taxon>Bacteria</taxon>
        <taxon>Pseudomonadati</taxon>
        <taxon>Bacteroidota</taxon>
        <taxon>Bacteroidia</taxon>
        <taxon>Marinilabiliales</taxon>
        <taxon>Prolixibacteraceae</taxon>
        <taxon>Mangrovibacterium</taxon>
    </lineage>
</organism>
<evidence type="ECO:0000256" key="5">
    <source>
        <dbReference type="ARBA" id="ARBA00023277"/>
    </source>
</evidence>
<proteinExistence type="inferred from homology"/>
<keyword evidence="5" id="KW-0119">Carbohydrate metabolism</keyword>
<keyword evidence="6 9" id="KW-0326">Glycosidase</keyword>
<evidence type="ECO:0000256" key="6">
    <source>
        <dbReference type="ARBA" id="ARBA00023295"/>
    </source>
</evidence>
<gene>
    <name evidence="11" type="ORF">C8N47_12814</name>
</gene>
<dbReference type="Gene3D" id="2.115.10.20">
    <property type="entry name" value="Glycosyl hydrolase domain, family 43"/>
    <property type="match status" value="1"/>
</dbReference>
<evidence type="ECO:0000256" key="7">
    <source>
        <dbReference type="PIRSR" id="PIRSR606710-1"/>
    </source>
</evidence>
<dbReference type="GO" id="GO:0045493">
    <property type="term" value="P:xylan catabolic process"/>
    <property type="evidence" value="ECO:0007669"/>
    <property type="project" value="UniProtKB-KW"/>
</dbReference>
<keyword evidence="2" id="KW-0858">Xylan degradation</keyword>
<dbReference type="EMBL" id="QAAD01000028">
    <property type="protein sequence ID" value="PTN05036.1"/>
    <property type="molecule type" value="Genomic_DNA"/>
</dbReference>
<keyword evidence="4 9" id="KW-0378">Hydrolase</keyword>
<dbReference type="SUPFAM" id="SSF49785">
    <property type="entry name" value="Galactose-binding domain-like"/>
    <property type="match status" value="1"/>
</dbReference>
<evidence type="ECO:0000313" key="12">
    <source>
        <dbReference type="Proteomes" id="UP000243525"/>
    </source>
</evidence>
<dbReference type="InterPro" id="IPR005084">
    <property type="entry name" value="CBM6"/>
</dbReference>
<dbReference type="CDD" id="cd04084">
    <property type="entry name" value="CBM6_xylanase-like"/>
    <property type="match status" value="1"/>
</dbReference>
<keyword evidence="12" id="KW-1185">Reference proteome</keyword>
<feature type="site" description="Important for catalytic activity, responsible for pKa modulation of the active site Glu and correct orientation of both the proton donor and substrate" evidence="8">
    <location>
        <position position="168"/>
    </location>
</feature>
<reference evidence="11 12" key="1">
    <citation type="submission" date="2018-04" db="EMBL/GenBank/DDBJ databases">
        <title>Genomic Encyclopedia of Archaeal and Bacterial Type Strains, Phase II (KMG-II): from individual species to whole genera.</title>
        <authorList>
            <person name="Goeker M."/>
        </authorList>
    </citation>
    <scope>NUCLEOTIDE SEQUENCE [LARGE SCALE GENOMIC DNA]</scope>
    <source>
        <strain evidence="11 12">DSM 28823</strain>
    </source>
</reference>
<name>A0A2T5BXI0_9BACT</name>
<keyword evidence="2" id="KW-0624">Polysaccharide degradation</keyword>
<evidence type="ECO:0000256" key="3">
    <source>
        <dbReference type="ARBA" id="ARBA00022729"/>
    </source>
</evidence>
<dbReference type="SMART" id="SM00606">
    <property type="entry name" value="CBD_IV"/>
    <property type="match status" value="1"/>
</dbReference>
<dbReference type="PANTHER" id="PTHR43772">
    <property type="entry name" value="ENDO-1,4-BETA-XYLANASE"/>
    <property type="match status" value="1"/>
</dbReference>
<dbReference type="InterPro" id="IPR052176">
    <property type="entry name" value="Glycosyl_Hydrlase_43_Enz"/>
</dbReference>
<evidence type="ECO:0000256" key="2">
    <source>
        <dbReference type="ARBA" id="ARBA00022651"/>
    </source>
</evidence>
<evidence type="ECO:0000313" key="11">
    <source>
        <dbReference type="EMBL" id="PTN05036.1"/>
    </source>
</evidence>
<dbReference type="InterPro" id="IPR006710">
    <property type="entry name" value="Glyco_hydro_43"/>
</dbReference>
<accession>A0A2T5BXI0</accession>
<dbReference type="Pfam" id="PF04616">
    <property type="entry name" value="Glyco_hydro_43"/>
    <property type="match status" value="1"/>
</dbReference>
<evidence type="ECO:0000259" key="10">
    <source>
        <dbReference type="PROSITE" id="PS51175"/>
    </source>
</evidence>
<evidence type="ECO:0000256" key="8">
    <source>
        <dbReference type="PIRSR" id="PIRSR606710-2"/>
    </source>
</evidence>
<sequence>MTMKKQTKNKIDCFFTKLVDSPKLILTFGIAAFFGSSIQAQNPIVQAHFAPDPAPMVYHDTMYVYTGDDIPGFDFYYMTKWRVLSSTDMVNWTDHGVPITLESFEWARDRAWAAQCIERNGKFYWYICAQTVENNMAVGVAVSDSPTGPFKDALGKPLISNGSWSNIDPTVWIDDDGQAYLYWGNGGLFYVKLNEDMVSYSGDIESVPTTVETFGGNRENRKLGIENKDMYVEGPWFYKRNSNYYMMYAGMGKGGESLSYSMSESPVGPWKYQGKIMENQKTNSFTNHGGIIDYKGNSYIFYHTGLLPGGGSYGRAACVEQFAYNADGTIPSVNMSSEGPQPVGELNPYQRVEAETMAWSEKCAIAQNDQVGVYVSDARLKGYLKVREVNFGNKQAKSFSASLAAGVDGGILEVRLDSVAGPLVASIDLPRTGGWEKFQLFTSELTSPVTGKHDVYLCFNGHNITAGRELFNFDWWKFE</sequence>
<keyword evidence="3" id="KW-0732">Signal</keyword>
<evidence type="ECO:0000256" key="9">
    <source>
        <dbReference type="RuleBase" id="RU361187"/>
    </source>
</evidence>
<feature type="domain" description="CBM6" evidence="10">
    <location>
        <begin position="350"/>
        <end position="479"/>
    </location>
</feature>
<dbReference type="InterPro" id="IPR023296">
    <property type="entry name" value="Glyco_hydro_beta-prop_sf"/>
</dbReference>
<dbReference type="Pfam" id="PF03422">
    <property type="entry name" value="CBM_6"/>
    <property type="match status" value="1"/>
</dbReference>
<feature type="active site" description="Proton donor" evidence="7">
    <location>
        <position position="233"/>
    </location>
</feature>
<dbReference type="GO" id="GO:0030246">
    <property type="term" value="F:carbohydrate binding"/>
    <property type="evidence" value="ECO:0007669"/>
    <property type="project" value="InterPro"/>
</dbReference>
<comment type="caution">
    <text evidence="11">The sequence shown here is derived from an EMBL/GenBank/DDBJ whole genome shotgun (WGS) entry which is preliminary data.</text>
</comment>
<dbReference type="InterPro" id="IPR008979">
    <property type="entry name" value="Galactose-bd-like_sf"/>
</dbReference>
<feature type="active site" description="Proton acceptor" evidence="7">
    <location>
        <position position="60"/>
    </location>
</feature>
<evidence type="ECO:0000256" key="4">
    <source>
        <dbReference type="ARBA" id="ARBA00022801"/>
    </source>
</evidence>
<dbReference type="Gene3D" id="2.60.120.260">
    <property type="entry name" value="Galactose-binding domain-like"/>
    <property type="match status" value="1"/>
</dbReference>
<dbReference type="CDD" id="cd18618">
    <property type="entry name" value="GH43_Xsa43E-like"/>
    <property type="match status" value="1"/>
</dbReference>
<dbReference type="AlphaFoldDB" id="A0A2T5BXI0"/>
<dbReference type="PANTHER" id="PTHR43772:SF2">
    <property type="entry name" value="PUTATIVE (AFU_ORTHOLOGUE AFUA_2G04480)-RELATED"/>
    <property type="match status" value="1"/>
</dbReference>
<evidence type="ECO:0000256" key="1">
    <source>
        <dbReference type="ARBA" id="ARBA00009865"/>
    </source>
</evidence>
<dbReference type="SUPFAM" id="SSF75005">
    <property type="entry name" value="Arabinanase/levansucrase/invertase"/>
    <property type="match status" value="1"/>
</dbReference>
<dbReference type="PROSITE" id="PS51175">
    <property type="entry name" value="CBM6"/>
    <property type="match status" value="1"/>
</dbReference>
<dbReference type="InterPro" id="IPR006584">
    <property type="entry name" value="Cellulose-bd_IV"/>
</dbReference>
<dbReference type="Proteomes" id="UP000243525">
    <property type="component" value="Unassembled WGS sequence"/>
</dbReference>
<protein>
    <submittedName>
        <fullName evidence="11">Carbohydrate binding protein with CBM6 domain</fullName>
    </submittedName>
</protein>